<comment type="caution">
    <text evidence="1">The sequence shown here is derived from an EMBL/GenBank/DDBJ whole genome shotgun (WGS) entry which is preliminary data.</text>
</comment>
<dbReference type="EMBL" id="JYDT01000049">
    <property type="protein sequence ID" value="KRY87819.1"/>
    <property type="molecule type" value="Genomic_DNA"/>
</dbReference>
<organism evidence="1 2">
    <name type="scientific">Trichinella pseudospiralis</name>
    <name type="common">Parasitic roundworm</name>
    <dbReference type="NCBI Taxonomy" id="6337"/>
    <lineage>
        <taxon>Eukaryota</taxon>
        <taxon>Metazoa</taxon>
        <taxon>Ecdysozoa</taxon>
        <taxon>Nematoda</taxon>
        <taxon>Enoplea</taxon>
        <taxon>Dorylaimia</taxon>
        <taxon>Trichinellida</taxon>
        <taxon>Trichinellidae</taxon>
        <taxon>Trichinella</taxon>
    </lineage>
</organism>
<proteinExistence type="predicted"/>
<evidence type="ECO:0000313" key="1">
    <source>
        <dbReference type="EMBL" id="KRY87819.1"/>
    </source>
</evidence>
<gene>
    <name evidence="1" type="ORF">T4D_1119</name>
</gene>
<keyword evidence="2" id="KW-1185">Reference proteome</keyword>
<name>A0A0V1FP72_TRIPS</name>
<evidence type="ECO:0000313" key="2">
    <source>
        <dbReference type="Proteomes" id="UP000054995"/>
    </source>
</evidence>
<accession>A0A0V1FP72</accession>
<dbReference type="Proteomes" id="UP000054995">
    <property type="component" value="Unassembled WGS sequence"/>
</dbReference>
<dbReference type="AlphaFoldDB" id="A0A0V1FP72"/>
<dbReference type="OrthoDB" id="10579130at2759"/>
<protein>
    <submittedName>
        <fullName evidence="1">Uncharacterized protein</fullName>
    </submittedName>
</protein>
<sequence>MTYLNLTKAKIVKEIIMISRTKILYNKYLLYTFGLPSIVIERGFDCHATFSDQSQNDLISVLIICYTSNITVY</sequence>
<reference evidence="1 2" key="1">
    <citation type="submission" date="2015-01" db="EMBL/GenBank/DDBJ databases">
        <title>Evolution of Trichinella species and genotypes.</title>
        <authorList>
            <person name="Korhonen P.K."/>
            <person name="Edoardo P."/>
            <person name="Giuseppe L.R."/>
            <person name="Gasser R.B."/>
        </authorList>
    </citation>
    <scope>NUCLEOTIDE SEQUENCE [LARGE SCALE GENOMIC DNA]</scope>
    <source>
        <strain evidence="1">ISS470</strain>
    </source>
</reference>